<gene>
    <name evidence="2" type="ORF">PYW07_005107</name>
</gene>
<dbReference type="PANTHER" id="PTHR43975:SF2">
    <property type="entry name" value="EG:BACR7A4.14 PROTEIN-RELATED"/>
    <property type="match status" value="1"/>
</dbReference>
<dbReference type="PRINTS" id="PR00081">
    <property type="entry name" value="GDHRDH"/>
</dbReference>
<evidence type="ECO:0000313" key="3">
    <source>
        <dbReference type="Proteomes" id="UP001231518"/>
    </source>
</evidence>
<keyword evidence="3" id="KW-1185">Reference proteome</keyword>
<dbReference type="PANTHER" id="PTHR43975">
    <property type="entry name" value="ZGC:101858"/>
    <property type="match status" value="1"/>
</dbReference>
<dbReference type="InterPro" id="IPR036291">
    <property type="entry name" value="NAD(P)-bd_dom_sf"/>
</dbReference>
<dbReference type="NCBIfam" id="NF005559">
    <property type="entry name" value="PRK07231.1"/>
    <property type="match status" value="1"/>
</dbReference>
<reference evidence="2" key="1">
    <citation type="submission" date="2023-03" db="EMBL/GenBank/DDBJ databases">
        <title>Chromosome-level genomes of two armyworms, Mythimna separata and Mythimna loreyi, provide insights into the biosynthesis and reception of sex pheromones.</title>
        <authorList>
            <person name="Zhao H."/>
        </authorList>
    </citation>
    <scope>NUCLEOTIDE SEQUENCE</scope>
    <source>
        <strain evidence="2">BeijingLab</strain>
        <tissue evidence="2">Pupa</tissue>
    </source>
</reference>
<evidence type="ECO:0000313" key="2">
    <source>
        <dbReference type="EMBL" id="KAJ8712265.1"/>
    </source>
</evidence>
<dbReference type="GO" id="GO:0016491">
    <property type="term" value="F:oxidoreductase activity"/>
    <property type="evidence" value="ECO:0007669"/>
    <property type="project" value="UniProtKB-KW"/>
</dbReference>
<sequence>MMSFENKVIIVTGSSSGIGAATAIKFSKQKAKVTIVGRNESKLKNVAEICEKNGSKPLMIVADVTNEDDAKKIINDTIEHFGQLDVLVNNAGMFNNVSILDPHAIEKFDQILATNLRSGVYLTHLAVPHLIESKGNIVNISSAASTKTFWPENFAYCTSKAGLDHFTRSVALELAPKGVRVNCINPGPVKTDFIEKLTMDKDEQDKIWADIERTTALSKIAESEEVADLVLFLASDKAKSITGSSYVIDNGALLK</sequence>
<keyword evidence="1" id="KW-0560">Oxidoreductase</keyword>
<proteinExistence type="predicted"/>
<name>A0AAD8DNF4_MYTSE</name>
<dbReference type="EMBL" id="JARGEI010000021">
    <property type="protein sequence ID" value="KAJ8712265.1"/>
    <property type="molecule type" value="Genomic_DNA"/>
</dbReference>
<dbReference type="PROSITE" id="PS00061">
    <property type="entry name" value="ADH_SHORT"/>
    <property type="match status" value="1"/>
</dbReference>
<dbReference type="Gene3D" id="3.40.50.720">
    <property type="entry name" value="NAD(P)-binding Rossmann-like Domain"/>
    <property type="match status" value="1"/>
</dbReference>
<dbReference type="InterPro" id="IPR002347">
    <property type="entry name" value="SDR_fam"/>
</dbReference>
<organism evidence="2 3">
    <name type="scientific">Mythimna separata</name>
    <name type="common">Oriental armyworm</name>
    <name type="synonym">Pseudaletia separata</name>
    <dbReference type="NCBI Taxonomy" id="271217"/>
    <lineage>
        <taxon>Eukaryota</taxon>
        <taxon>Metazoa</taxon>
        <taxon>Ecdysozoa</taxon>
        <taxon>Arthropoda</taxon>
        <taxon>Hexapoda</taxon>
        <taxon>Insecta</taxon>
        <taxon>Pterygota</taxon>
        <taxon>Neoptera</taxon>
        <taxon>Endopterygota</taxon>
        <taxon>Lepidoptera</taxon>
        <taxon>Glossata</taxon>
        <taxon>Ditrysia</taxon>
        <taxon>Noctuoidea</taxon>
        <taxon>Noctuidae</taxon>
        <taxon>Noctuinae</taxon>
        <taxon>Hadenini</taxon>
        <taxon>Mythimna</taxon>
    </lineage>
</organism>
<dbReference type="PRINTS" id="PR00080">
    <property type="entry name" value="SDRFAMILY"/>
</dbReference>
<evidence type="ECO:0000256" key="1">
    <source>
        <dbReference type="ARBA" id="ARBA00023002"/>
    </source>
</evidence>
<accession>A0AAD8DNF4</accession>
<protein>
    <submittedName>
        <fullName evidence="2">Uncharacterized protein</fullName>
    </submittedName>
</protein>
<dbReference type="Proteomes" id="UP001231518">
    <property type="component" value="Chromosome 17"/>
</dbReference>
<dbReference type="InterPro" id="IPR020904">
    <property type="entry name" value="Sc_DH/Rdtase_CS"/>
</dbReference>
<dbReference type="FunFam" id="3.40.50.720:FF:000084">
    <property type="entry name" value="Short-chain dehydrogenase reductase"/>
    <property type="match status" value="1"/>
</dbReference>
<dbReference type="Pfam" id="PF13561">
    <property type="entry name" value="adh_short_C2"/>
    <property type="match status" value="1"/>
</dbReference>
<comment type="caution">
    <text evidence="2">The sequence shown here is derived from an EMBL/GenBank/DDBJ whole genome shotgun (WGS) entry which is preliminary data.</text>
</comment>
<dbReference type="AlphaFoldDB" id="A0AAD8DNF4"/>
<dbReference type="SUPFAM" id="SSF51735">
    <property type="entry name" value="NAD(P)-binding Rossmann-fold domains"/>
    <property type="match status" value="1"/>
</dbReference>